<protein>
    <recommendedName>
        <fullName evidence="3">Inhibitor of vertebrate lysozyme</fullName>
    </recommendedName>
</protein>
<dbReference type="Pfam" id="PF08816">
    <property type="entry name" value="Ivy"/>
    <property type="match status" value="1"/>
</dbReference>
<evidence type="ECO:0008006" key="3">
    <source>
        <dbReference type="Google" id="ProtNLM"/>
    </source>
</evidence>
<comment type="caution">
    <text evidence="1">The sequence shown here is derived from an EMBL/GenBank/DDBJ whole genome shotgun (WGS) entry which is preliminary data.</text>
</comment>
<sequence length="159" mass="17339">MSYRHLRLHPSFDFARIVMFLRSFFAGFVALLCLSLAGAAAAENLSGNFLAMTVKTSKPHRDALAALVRGRQGIPVWVLNMVTKNDYVGLASVEVPVEGKPMQLFYACQPKRCAESAVRVLFSADGKHVVMRVNDKQQGQVFLGTPSEAETAALARDPG</sequence>
<reference evidence="1 2" key="1">
    <citation type="submission" date="2020-08" db="EMBL/GenBank/DDBJ databases">
        <title>Genomic Encyclopedia of Type Strains, Phase IV (KMG-IV): sequencing the most valuable type-strain genomes for metagenomic binning, comparative biology and taxonomic classification.</title>
        <authorList>
            <person name="Goeker M."/>
        </authorList>
    </citation>
    <scope>NUCLEOTIDE SEQUENCE [LARGE SCALE GENOMIC DNA]</scope>
    <source>
        <strain evidence="1 2">DSM 100021</strain>
    </source>
</reference>
<dbReference type="AlphaFoldDB" id="A0A7W6HLG4"/>
<dbReference type="RefSeq" id="WP_083943079.1">
    <property type="nucleotide sequence ID" value="NZ_JACIED010000002.1"/>
</dbReference>
<dbReference type="Proteomes" id="UP000544107">
    <property type="component" value="Unassembled WGS sequence"/>
</dbReference>
<name>A0A7W6HLG4_9HYPH</name>
<accession>A0A7W6HLG4</accession>
<dbReference type="InterPro" id="IPR036501">
    <property type="entry name" value="Inhibitor_vert_lysozyme_sf"/>
</dbReference>
<dbReference type="EMBL" id="JACIED010000002">
    <property type="protein sequence ID" value="MBB4007096.1"/>
    <property type="molecule type" value="Genomic_DNA"/>
</dbReference>
<proteinExistence type="predicted"/>
<organism evidence="1 2">
    <name type="scientific">Allorhizobium taibaishanense</name>
    <dbReference type="NCBI Taxonomy" id="887144"/>
    <lineage>
        <taxon>Bacteria</taxon>
        <taxon>Pseudomonadati</taxon>
        <taxon>Pseudomonadota</taxon>
        <taxon>Alphaproteobacteria</taxon>
        <taxon>Hyphomicrobiales</taxon>
        <taxon>Rhizobiaceae</taxon>
        <taxon>Rhizobium/Agrobacterium group</taxon>
        <taxon>Allorhizobium</taxon>
    </lineage>
</organism>
<gene>
    <name evidence="1" type="ORF">GGQ71_001359</name>
</gene>
<evidence type="ECO:0000313" key="2">
    <source>
        <dbReference type="Proteomes" id="UP000544107"/>
    </source>
</evidence>
<evidence type="ECO:0000313" key="1">
    <source>
        <dbReference type="EMBL" id="MBB4007096.1"/>
    </source>
</evidence>
<dbReference type="SUPFAM" id="SSF89872">
    <property type="entry name" value="Inhibitor of vertebrate lysozyme, Ivy"/>
    <property type="match status" value="1"/>
</dbReference>
<dbReference type="Gene3D" id="3.40.1420.10">
    <property type="entry name" value="Inhibitor of vertebrate lysozyme"/>
    <property type="match status" value="1"/>
</dbReference>